<dbReference type="Pfam" id="PF00643">
    <property type="entry name" value="zf-B_box"/>
    <property type="match status" value="1"/>
</dbReference>
<proteinExistence type="predicted"/>
<keyword evidence="1" id="KW-0479">Metal-binding</keyword>
<dbReference type="PANTHER" id="PTHR31717:SF60">
    <property type="entry name" value="B-BOX TYPE ZINC FINGER FAMILY PROTEIN"/>
    <property type="match status" value="1"/>
</dbReference>
<evidence type="ECO:0000259" key="3">
    <source>
        <dbReference type="PROSITE" id="PS50119"/>
    </source>
</evidence>
<feature type="region of interest" description="Disordered" evidence="2">
    <location>
        <begin position="163"/>
        <end position="187"/>
    </location>
</feature>
<protein>
    <recommendedName>
        <fullName evidence="3">B box-type domain-containing protein</fullName>
    </recommendedName>
</protein>
<evidence type="ECO:0000313" key="4">
    <source>
        <dbReference type="EMBL" id="CAK9868974.1"/>
    </source>
</evidence>
<keyword evidence="1" id="KW-0862">Zinc</keyword>
<organism evidence="4 5">
    <name type="scientific">Sphagnum jensenii</name>
    <dbReference type="NCBI Taxonomy" id="128206"/>
    <lineage>
        <taxon>Eukaryota</taxon>
        <taxon>Viridiplantae</taxon>
        <taxon>Streptophyta</taxon>
        <taxon>Embryophyta</taxon>
        <taxon>Bryophyta</taxon>
        <taxon>Sphagnophytina</taxon>
        <taxon>Sphagnopsida</taxon>
        <taxon>Sphagnales</taxon>
        <taxon>Sphagnaceae</taxon>
        <taxon>Sphagnum</taxon>
    </lineage>
</organism>
<gene>
    <name evidence="4" type="ORF">CSSPJE1EN2_LOCUS11841</name>
</gene>
<accession>A0ABP1B299</accession>
<keyword evidence="5" id="KW-1185">Reference proteome</keyword>
<evidence type="ECO:0000256" key="2">
    <source>
        <dbReference type="SAM" id="MobiDB-lite"/>
    </source>
</evidence>
<sequence length="187" mass="20565">MEVVHCCALCGESASLHCERDDAFLCWSCDTSVHSHNSIVIRHTRSVLCSTCNAPTSFTASGRSPSPFTCLCAECSPGVCDDDVDTKVVGDDDDDDDINDVSDRMSSTSACGSEKGHMLGSRPRILGAILTREVLEQAQASSCAELGDLMCPHFQRRKLLRHTSRRYRKSSGQSSRRYPKDPRFTIQ</sequence>
<keyword evidence="1" id="KW-0863">Zinc-finger</keyword>
<evidence type="ECO:0000313" key="5">
    <source>
        <dbReference type="Proteomes" id="UP001497522"/>
    </source>
</evidence>
<dbReference type="EMBL" id="OZ023719">
    <property type="protein sequence ID" value="CAK9868974.1"/>
    <property type="molecule type" value="Genomic_DNA"/>
</dbReference>
<evidence type="ECO:0000256" key="1">
    <source>
        <dbReference type="PROSITE-ProRule" id="PRU00024"/>
    </source>
</evidence>
<reference evidence="4" key="1">
    <citation type="submission" date="2024-03" db="EMBL/GenBank/DDBJ databases">
        <authorList>
            <consortium name="ELIXIR-Norway"/>
            <consortium name="Elixir Norway"/>
        </authorList>
    </citation>
    <scope>NUCLEOTIDE SEQUENCE</scope>
</reference>
<dbReference type="PANTHER" id="PTHR31717">
    <property type="entry name" value="ZINC FINGER PROTEIN CONSTANS-LIKE 10"/>
    <property type="match status" value="1"/>
</dbReference>
<dbReference type="PROSITE" id="PS50119">
    <property type="entry name" value="ZF_BBOX"/>
    <property type="match status" value="1"/>
</dbReference>
<feature type="compositionally biased region" description="Acidic residues" evidence="2">
    <location>
        <begin position="91"/>
        <end position="100"/>
    </location>
</feature>
<name>A0ABP1B299_9BRYO</name>
<feature type="compositionally biased region" description="Basic and acidic residues" evidence="2">
    <location>
        <begin position="178"/>
        <end position="187"/>
    </location>
</feature>
<feature type="region of interest" description="Disordered" evidence="2">
    <location>
        <begin position="91"/>
        <end position="118"/>
    </location>
</feature>
<dbReference type="SMART" id="SM00336">
    <property type="entry name" value="BBOX"/>
    <property type="match status" value="1"/>
</dbReference>
<dbReference type="InterPro" id="IPR000315">
    <property type="entry name" value="Znf_B-box"/>
</dbReference>
<dbReference type="Proteomes" id="UP001497522">
    <property type="component" value="Chromosome 18"/>
</dbReference>
<feature type="domain" description="B box-type" evidence="3">
    <location>
        <begin position="1"/>
        <end position="48"/>
    </location>
</feature>